<dbReference type="Gene3D" id="1.20.1080.10">
    <property type="entry name" value="Glycerol uptake facilitator protein"/>
    <property type="match status" value="1"/>
</dbReference>
<feature type="transmembrane region" description="Helical" evidence="5">
    <location>
        <begin position="445"/>
        <end position="466"/>
    </location>
</feature>
<keyword evidence="3 5" id="KW-1133">Transmembrane helix</keyword>
<reference evidence="7" key="1">
    <citation type="submission" date="2016-04" db="EMBL/GenBank/DDBJ databases">
        <authorList>
            <person name="Tagini F."/>
        </authorList>
    </citation>
    <scope>NUCLEOTIDE SEQUENCE [LARGE SCALE GENOMIC DNA]</scope>
    <source>
        <strain evidence="7">CHUV0807</strain>
    </source>
</reference>
<dbReference type="RefSeq" id="WP_079538894.1">
    <property type="nucleotide sequence ID" value="NZ_FKLO01000012.1"/>
</dbReference>
<feature type="transmembrane region" description="Helical" evidence="5">
    <location>
        <begin position="603"/>
        <end position="627"/>
    </location>
</feature>
<gene>
    <name evidence="6" type="ORF">CHUV0807_0162</name>
</gene>
<evidence type="ECO:0000313" key="6">
    <source>
        <dbReference type="EMBL" id="SAM57121.1"/>
    </source>
</evidence>
<evidence type="ECO:0000256" key="3">
    <source>
        <dbReference type="ARBA" id="ARBA00022989"/>
    </source>
</evidence>
<keyword evidence="4 5" id="KW-0472">Membrane</keyword>
<accession>A0A1C3H2A0</accession>
<feature type="transmembrane region" description="Helical" evidence="5">
    <location>
        <begin position="381"/>
        <end position="405"/>
    </location>
</feature>
<dbReference type="InterPro" id="IPR011385">
    <property type="entry name" value="Site-sp_rcmbase"/>
</dbReference>
<dbReference type="Pfam" id="PF10136">
    <property type="entry name" value="SpecificRecomb"/>
    <property type="match status" value="1"/>
</dbReference>
<dbReference type="Proteomes" id="UP000190837">
    <property type="component" value="Unassembled WGS sequence"/>
</dbReference>
<feature type="transmembrane region" description="Helical" evidence="5">
    <location>
        <begin position="350"/>
        <end position="369"/>
    </location>
</feature>
<evidence type="ECO:0000256" key="2">
    <source>
        <dbReference type="ARBA" id="ARBA00022692"/>
    </source>
</evidence>
<dbReference type="PIRSF" id="PIRSF015380">
    <property type="entry name" value="Site-sp_rcmb"/>
    <property type="match status" value="1"/>
</dbReference>
<comment type="subcellular location">
    <subcellularLocation>
        <location evidence="1">Membrane</location>
        <topology evidence="1">Multi-pass membrane protein</topology>
    </subcellularLocation>
</comment>
<name>A0A1C3H2A0_9GAMM</name>
<sequence>MPDKTLTRRERQQIAACDAAGLRILLVAQENVLRMLRYLAEWLRQGGASGAGERLAAFTRELDAAPSHRAMIGAHLHGWLQNLHLYASLVSVGIFARTGILHETATLLYDRLNPLPVDENQLQDVLDSVFNGSKDLEWLSAIAPRQWLSLFARLSEDDTQRGRTRRLLREESTYALEMLAIRLSAEDLAPDLIRLDKRLLELDSPFVALERELARLITSWRDHPDDATDAATLAQAHVLIDQSRQQLHHLNSRAIASGSSLATAHLLERLAQSLDRLEALLAVLTAESPESEARHWLALLNQLIENGLRRRNIRHLWSRSAYLLSQSITQHKSAHGEHYIARGWQEYRRMYLSAAGAGIIIALMALLKIRLASAAISYNTYILLSSLDYGIGFVLIYLCHCTVATKQPAMTAARMAEAIENTNQGRAGARKLAQLLIDVNRSQSIAVLGNLSLAMLTATALSLLWAGKTGTPLLDHHSVEHQMTALALPSALLYAAIAAVWLFCSGIIAGYYDNRAQYLRLRERLRVNPLLRRLLPATTRARFADFIHDHLGALASNFLFGVLLGITPWIGKVLELPLDIRHIAFSSANLAYATASHPESIGVFAQGLFAVIAIGLVNLWVSFALALRVALRARDARFPPLRQFISVLAEEIRREPRALFFPRRVATNENSAGK</sequence>
<feature type="transmembrane region" description="Helical" evidence="5">
    <location>
        <begin position="551"/>
        <end position="571"/>
    </location>
</feature>
<dbReference type="EMBL" id="FKLO01000012">
    <property type="protein sequence ID" value="SAM57121.1"/>
    <property type="molecule type" value="Genomic_DNA"/>
</dbReference>
<organism evidence="6 7">
    <name type="scientific">Cardiobacterium hominis</name>
    <dbReference type="NCBI Taxonomy" id="2718"/>
    <lineage>
        <taxon>Bacteria</taxon>
        <taxon>Pseudomonadati</taxon>
        <taxon>Pseudomonadota</taxon>
        <taxon>Gammaproteobacteria</taxon>
        <taxon>Cardiobacteriales</taxon>
        <taxon>Cardiobacteriaceae</taxon>
        <taxon>Cardiobacterium</taxon>
    </lineage>
</organism>
<protein>
    <submittedName>
        <fullName evidence="6">Site-specific recombinase</fullName>
    </submittedName>
</protein>
<feature type="transmembrane region" description="Helical" evidence="5">
    <location>
        <begin position="486"/>
        <end position="512"/>
    </location>
</feature>
<evidence type="ECO:0000256" key="1">
    <source>
        <dbReference type="ARBA" id="ARBA00004141"/>
    </source>
</evidence>
<proteinExistence type="predicted"/>
<evidence type="ECO:0000256" key="5">
    <source>
        <dbReference type="SAM" id="Phobius"/>
    </source>
</evidence>
<evidence type="ECO:0000256" key="4">
    <source>
        <dbReference type="ARBA" id="ARBA00023136"/>
    </source>
</evidence>
<dbReference type="InterPro" id="IPR023271">
    <property type="entry name" value="Aquaporin-like"/>
</dbReference>
<dbReference type="GO" id="GO:0016020">
    <property type="term" value="C:membrane"/>
    <property type="evidence" value="ECO:0007669"/>
    <property type="project" value="UniProtKB-SubCell"/>
</dbReference>
<evidence type="ECO:0000313" key="7">
    <source>
        <dbReference type="Proteomes" id="UP000190837"/>
    </source>
</evidence>
<keyword evidence="2 5" id="KW-0812">Transmembrane</keyword>
<dbReference type="AlphaFoldDB" id="A0A1C3H2A0"/>